<comment type="subcellular location">
    <subcellularLocation>
        <location evidence="9">Cytoplasm</location>
    </subcellularLocation>
    <subcellularLocation>
        <location evidence="9">Nucleus</location>
    </subcellularLocation>
</comment>
<feature type="coiled-coil region" evidence="10">
    <location>
        <begin position="301"/>
        <end position="335"/>
    </location>
</feature>
<comment type="caution">
    <text evidence="11">The sequence shown here is derived from an EMBL/GenBank/DDBJ whole genome shotgun (WGS) entry which is preliminary data.</text>
</comment>
<dbReference type="Pfam" id="PF03029">
    <property type="entry name" value="ATP_bind_1"/>
    <property type="match status" value="1"/>
</dbReference>
<dbReference type="PANTHER" id="PTHR21231:SF8">
    <property type="entry name" value="GPN-LOOP GTPASE 1"/>
    <property type="match status" value="1"/>
</dbReference>
<evidence type="ECO:0000256" key="2">
    <source>
        <dbReference type="ARBA" id="ARBA00022490"/>
    </source>
</evidence>
<evidence type="ECO:0000256" key="5">
    <source>
        <dbReference type="ARBA" id="ARBA00023054"/>
    </source>
</evidence>
<proteinExistence type="inferred from homology"/>
<keyword evidence="7" id="KW-0539">Nucleus</keyword>
<evidence type="ECO:0000256" key="1">
    <source>
        <dbReference type="ARBA" id="ARBA00005290"/>
    </source>
</evidence>
<dbReference type="InterPro" id="IPR027417">
    <property type="entry name" value="P-loop_NTPase"/>
</dbReference>
<keyword evidence="6 9" id="KW-0342">GTP-binding</keyword>
<evidence type="ECO:0000256" key="10">
    <source>
        <dbReference type="SAM" id="Coils"/>
    </source>
</evidence>
<dbReference type="InterPro" id="IPR030230">
    <property type="entry name" value="Gpn1/Npa3/XAB1"/>
</dbReference>
<gene>
    <name evidence="11" type="ORF">A3Q56_05321</name>
</gene>
<dbReference type="InterPro" id="IPR004130">
    <property type="entry name" value="Gpn"/>
</dbReference>
<dbReference type="OrthoDB" id="243313at2759"/>
<evidence type="ECO:0000256" key="6">
    <source>
        <dbReference type="ARBA" id="ARBA00023134"/>
    </source>
</evidence>
<comment type="similarity">
    <text evidence="1 9">Belongs to the GPN-loop GTPase family.</text>
</comment>
<evidence type="ECO:0000313" key="12">
    <source>
        <dbReference type="Proteomes" id="UP000078046"/>
    </source>
</evidence>
<comment type="function">
    <text evidence="8 9">Small GTPase required for proper nuclear import of RNA polymerase II (RNAPII). May act at an RNAP assembly step prior to nuclear import.</text>
</comment>
<dbReference type="GO" id="GO:0005634">
    <property type="term" value="C:nucleus"/>
    <property type="evidence" value="ECO:0007669"/>
    <property type="project" value="UniProtKB-SubCell"/>
</dbReference>
<dbReference type="Gene3D" id="3.40.50.300">
    <property type="entry name" value="P-loop containing nucleotide triphosphate hydrolases"/>
    <property type="match status" value="1"/>
</dbReference>
<evidence type="ECO:0000256" key="4">
    <source>
        <dbReference type="ARBA" id="ARBA00022801"/>
    </source>
</evidence>
<keyword evidence="5 10" id="KW-0175">Coiled coil</keyword>
<evidence type="ECO:0000256" key="7">
    <source>
        <dbReference type="ARBA" id="ARBA00023242"/>
    </source>
</evidence>
<keyword evidence="3 9" id="KW-0547">Nucleotide-binding</keyword>
<keyword evidence="4 9" id="KW-0378">Hydrolase</keyword>
<evidence type="ECO:0000256" key="3">
    <source>
        <dbReference type="ARBA" id="ARBA00022741"/>
    </source>
</evidence>
<dbReference type="EC" id="3.6.5.-" evidence="9"/>
<dbReference type="GO" id="GO:0005737">
    <property type="term" value="C:cytoplasm"/>
    <property type="evidence" value="ECO:0007669"/>
    <property type="project" value="UniProtKB-SubCell"/>
</dbReference>
<dbReference type="CDD" id="cd17870">
    <property type="entry name" value="GPN1"/>
    <property type="match status" value="1"/>
</dbReference>
<comment type="subunit">
    <text evidence="9">Binds to RNA polymerase II.</text>
</comment>
<organism evidence="11 12">
    <name type="scientific">Intoshia linei</name>
    <dbReference type="NCBI Taxonomy" id="1819745"/>
    <lineage>
        <taxon>Eukaryota</taxon>
        <taxon>Metazoa</taxon>
        <taxon>Spiralia</taxon>
        <taxon>Lophotrochozoa</taxon>
        <taxon>Mesozoa</taxon>
        <taxon>Orthonectida</taxon>
        <taxon>Rhopaluridae</taxon>
        <taxon>Intoshia</taxon>
    </lineage>
</organism>
<name>A0A177AZN6_9BILA</name>
<dbReference type="GO" id="GO:0003924">
    <property type="term" value="F:GTPase activity"/>
    <property type="evidence" value="ECO:0007669"/>
    <property type="project" value="InterPro"/>
</dbReference>
<dbReference type="Proteomes" id="UP000078046">
    <property type="component" value="Unassembled WGS sequence"/>
</dbReference>
<sequence>MLNNEKSFSNMKKVRDSINFLIDPNHMGQRFKFGVTMKIINSEIKFTLRMDNLPLCIIVVGMAGSGKTSFVKRLTSHLHENDEIPFIVNLDPAVPETKFPTNIDICDSINYKDTMRDYNLGPNGGIVTCLNLYCTKFNQVIEGIHRVKDKHKYIIFDTPGQIEVFTWSASGNIITDLLSSSFPTVLVYMVDTIRCSNTTSFMTNMLYGSSILFKFTLPFLMIFNKVDMESSEIAIEWVKDFEKFLDATDKDTSYMSSFNRSLCLSISSFYEEIPHASLSCTTGEGIEIVISKLEDAKIEYHNEFKQRIDDIKSNLQHNKQRLEELNSTLEAVNLNSPKKDD</sequence>
<dbReference type="AlphaFoldDB" id="A0A177AZN6"/>
<evidence type="ECO:0000256" key="9">
    <source>
        <dbReference type="RuleBase" id="RU365059"/>
    </source>
</evidence>
<dbReference type="FunFam" id="3.40.50.300:FF:000888">
    <property type="entry name" value="GPN-loop GTPase 1"/>
    <property type="match status" value="1"/>
</dbReference>
<keyword evidence="12" id="KW-1185">Reference proteome</keyword>
<evidence type="ECO:0000256" key="8">
    <source>
        <dbReference type="ARBA" id="ARBA00055682"/>
    </source>
</evidence>
<keyword evidence="2 9" id="KW-0963">Cytoplasm</keyword>
<protein>
    <recommendedName>
        <fullName evidence="9">GPN-loop GTPase</fullName>
        <ecNumber evidence="9">3.6.5.-</ecNumber>
    </recommendedName>
</protein>
<evidence type="ECO:0000313" key="11">
    <source>
        <dbReference type="EMBL" id="OAF66942.1"/>
    </source>
</evidence>
<reference evidence="11 12" key="1">
    <citation type="submission" date="2016-04" db="EMBL/GenBank/DDBJ databases">
        <title>The genome of Intoshia linei affirms orthonectids as highly simplified spiralians.</title>
        <authorList>
            <person name="Mikhailov K.V."/>
            <person name="Slusarev G.S."/>
            <person name="Nikitin M.A."/>
            <person name="Logacheva M.D."/>
            <person name="Penin A."/>
            <person name="Aleoshin V."/>
            <person name="Panchin Y.V."/>
        </authorList>
    </citation>
    <scope>NUCLEOTIDE SEQUENCE [LARGE SCALE GENOMIC DNA]</scope>
    <source>
        <strain evidence="11">Intl2013</strain>
        <tissue evidence="11">Whole animal</tissue>
    </source>
</reference>
<dbReference type="GO" id="GO:0005525">
    <property type="term" value="F:GTP binding"/>
    <property type="evidence" value="ECO:0007669"/>
    <property type="project" value="UniProtKB-KW"/>
</dbReference>
<dbReference type="PANTHER" id="PTHR21231">
    <property type="entry name" value="XPA-BINDING PROTEIN 1-RELATED"/>
    <property type="match status" value="1"/>
</dbReference>
<accession>A0A177AZN6</accession>
<dbReference type="EMBL" id="LWCA01000788">
    <property type="protein sequence ID" value="OAF66942.1"/>
    <property type="molecule type" value="Genomic_DNA"/>
</dbReference>
<dbReference type="SUPFAM" id="SSF52540">
    <property type="entry name" value="P-loop containing nucleoside triphosphate hydrolases"/>
    <property type="match status" value="1"/>
</dbReference>